<sequence>MHFLFFLFSIFCREKVAMENLYLTSPFVNGKGDSAVADFFGDFVIRSHGSKSQFIQLGYISPGSRGALQYKNKIEDDKFEIEVTVSVNDNNTIKSGQGLIIFISNSDQHEEGDFYGKGGSIDVFVFVWILLIIKIRLLALILGISTPMTLRKFLKIKNMLILKTTIKLNSGLFRTIEL</sequence>
<reference evidence="3 4" key="1">
    <citation type="journal article" date="2013" name="BMC Genomics">
        <title>Comparative genomics of parasitic silkworm microsporidia reveal an association between genome expansion and host adaptation.</title>
        <authorList>
            <person name="Pan G."/>
            <person name="Xu J."/>
            <person name="Li T."/>
            <person name="Xia Q."/>
            <person name="Liu S.L."/>
            <person name="Zhang G."/>
            <person name="Li S."/>
            <person name="Li C."/>
            <person name="Liu H."/>
            <person name="Yang L."/>
            <person name="Liu T."/>
            <person name="Zhang X."/>
            <person name="Wu Z."/>
            <person name="Fan W."/>
            <person name="Dang X."/>
            <person name="Xiang H."/>
            <person name="Tao M."/>
            <person name="Li Y."/>
            <person name="Hu J."/>
            <person name="Li Z."/>
            <person name="Lin L."/>
            <person name="Luo J."/>
            <person name="Geng L."/>
            <person name="Wang L."/>
            <person name="Long M."/>
            <person name="Wan Y."/>
            <person name="He N."/>
            <person name="Zhang Z."/>
            <person name="Lu C."/>
            <person name="Keeling P.J."/>
            <person name="Wang J."/>
            <person name="Xiang Z."/>
            <person name="Zhou Z."/>
        </authorList>
    </citation>
    <scope>NUCLEOTIDE SEQUENCE [LARGE SCALE GENOMIC DNA]</scope>
    <source>
        <strain evidence="4">CQ1 / CVCC 102059</strain>
    </source>
</reference>
<keyword evidence="4" id="KW-1185">Reference proteome</keyword>
<name>R0KSV6_NOSB1</name>
<evidence type="ECO:0000313" key="4">
    <source>
        <dbReference type="Proteomes" id="UP000016927"/>
    </source>
</evidence>
<dbReference type="Gene3D" id="2.60.120.200">
    <property type="match status" value="1"/>
</dbReference>
<protein>
    <submittedName>
        <fullName evidence="3">Uncharacterized protein</fullName>
    </submittedName>
</protein>
<feature type="signal peptide" evidence="2">
    <location>
        <begin position="1"/>
        <end position="17"/>
    </location>
</feature>
<keyword evidence="1" id="KW-0472">Membrane</keyword>
<dbReference type="EMBL" id="KB908963">
    <property type="protein sequence ID" value="EOB13846.1"/>
    <property type="molecule type" value="Genomic_DNA"/>
</dbReference>
<keyword evidence="2" id="KW-0732">Signal</keyword>
<evidence type="ECO:0000313" key="3">
    <source>
        <dbReference type="EMBL" id="EOB13846.1"/>
    </source>
</evidence>
<feature type="chain" id="PRO_5004354408" evidence="2">
    <location>
        <begin position="18"/>
        <end position="178"/>
    </location>
</feature>
<dbReference type="OrthoDB" id="270293at2759"/>
<evidence type="ECO:0000256" key="1">
    <source>
        <dbReference type="SAM" id="Phobius"/>
    </source>
</evidence>
<dbReference type="OMA" id="WILLIIK"/>
<keyword evidence="1" id="KW-0812">Transmembrane</keyword>
<dbReference type="Proteomes" id="UP000016927">
    <property type="component" value="Unassembled WGS sequence"/>
</dbReference>
<dbReference type="STRING" id="578461.R0KSV6"/>
<dbReference type="HOGENOM" id="CLU_1511034_0_0_1"/>
<organism evidence="3 4">
    <name type="scientific">Nosema bombycis (strain CQ1 / CVCC 102059)</name>
    <name type="common">Microsporidian parasite</name>
    <name type="synonym">Pebrine of silkworm</name>
    <dbReference type="NCBI Taxonomy" id="578461"/>
    <lineage>
        <taxon>Eukaryota</taxon>
        <taxon>Fungi</taxon>
        <taxon>Fungi incertae sedis</taxon>
        <taxon>Microsporidia</taxon>
        <taxon>Nosematidae</taxon>
        <taxon>Nosema</taxon>
    </lineage>
</organism>
<dbReference type="VEuPathDB" id="MicrosporidiaDB:NBO_55gi001"/>
<proteinExistence type="predicted"/>
<dbReference type="AlphaFoldDB" id="R0KSV6"/>
<evidence type="ECO:0000256" key="2">
    <source>
        <dbReference type="SAM" id="SignalP"/>
    </source>
</evidence>
<keyword evidence="1" id="KW-1133">Transmembrane helix</keyword>
<feature type="transmembrane region" description="Helical" evidence="1">
    <location>
        <begin position="123"/>
        <end position="150"/>
    </location>
</feature>
<dbReference type="SUPFAM" id="SSF49899">
    <property type="entry name" value="Concanavalin A-like lectins/glucanases"/>
    <property type="match status" value="1"/>
</dbReference>
<dbReference type="InterPro" id="IPR013320">
    <property type="entry name" value="ConA-like_dom_sf"/>
</dbReference>
<gene>
    <name evidence="3" type="ORF">NBO_55gi001</name>
</gene>
<accession>R0KSV6</accession>